<name>A0A9N9DBK7_9GLOM</name>
<protein>
    <submittedName>
        <fullName evidence="1">9839_t:CDS:1</fullName>
    </submittedName>
</protein>
<comment type="caution">
    <text evidence="1">The sequence shown here is derived from an EMBL/GenBank/DDBJ whole genome shotgun (WGS) entry which is preliminary data.</text>
</comment>
<dbReference type="EMBL" id="CAJVPZ010011731">
    <property type="protein sequence ID" value="CAG8633061.1"/>
    <property type="molecule type" value="Genomic_DNA"/>
</dbReference>
<proteinExistence type="predicted"/>
<sequence>SNYLSTPIINSLMAGVILGDTRSKEIELDEIKSLCVFKAFA</sequence>
<organism evidence="1 2">
    <name type="scientific">Racocetra fulgida</name>
    <dbReference type="NCBI Taxonomy" id="60492"/>
    <lineage>
        <taxon>Eukaryota</taxon>
        <taxon>Fungi</taxon>
        <taxon>Fungi incertae sedis</taxon>
        <taxon>Mucoromycota</taxon>
        <taxon>Glomeromycotina</taxon>
        <taxon>Glomeromycetes</taxon>
        <taxon>Diversisporales</taxon>
        <taxon>Gigasporaceae</taxon>
        <taxon>Racocetra</taxon>
    </lineage>
</organism>
<dbReference type="AlphaFoldDB" id="A0A9N9DBK7"/>
<keyword evidence="2" id="KW-1185">Reference proteome</keyword>
<reference evidence="1" key="1">
    <citation type="submission" date="2021-06" db="EMBL/GenBank/DDBJ databases">
        <authorList>
            <person name="Kallberg Y."/>
            <person name="Tangrot J."/>
            <person name="Rosling A."/>
        </authorList>
    </citation>
    <scope>NUCLEOTIDE SEQUENCE</scope>
    <source>
        <strain evidence="1">IN212</strain>
    </source>
</reference>
<evidence type="ECO:0000313" key="1">
    <source>
        <dbReference type="EMBL" id="CAG8633061.1"/>
    </source>
</evidence>
<accession>A0A9N9DBK7</accession>
<feature type="non-terminal residue" evidence="1">
    <location>
        <position position="41"/>
    </location>
</feature>
<gene>
    <name evidence="1" type="ORF">RFULGI_LOCUS7791</name>
</gene>
<dbReference type="Proteomes" id="UP000789396">
    <property type="component" value="Unassembled WGS sequence"/>
</dbReference>
<evidence type="ECO:0000313" key="2">
    <source>
        <dbReference type="Proteomes" id="UP000789396"/>
    </source>
</evidence>